<dbReference type="Proteomes" id="UP000287687">
    <property type="component" value="Unassembled WGS sequence"/>
</dbReference>
<dbReference type="EMBL" id="SBIP01000008">
    <property type="protein sequence ID" value="RWX74438.1"/>
    <property type="molecule type" value="Genomic_DNA"/>
</dbReference>
<sequence>MKIKTIALLSALFVLPGCFEMQQDIIVGDDGTSKLRWEMSVDAALIGMASQGKADTFCAELGPGKMPEGFTGSAQRSTEKGDVVCTISVEGPTEKIFAALAKGNLLSGDSGKQSGQLAMKLTDEGDNKRLELAIPPMPKKAGDDERMQAMLLGATSGRVLEWTITAPQIIETTGKLSEDGKTATYSLPVASMLTNKTETFGFSVVFSDKPAGMVDWVKSLFK</sequence>
<evidence type="ECO:0000313" key="1">
    <source>
        <dbReference type="EMBL" id="RWX74438.1"/>
    </source>
</evidence>
<organism evidence="1 2">
    <name type="scientific">Neorhizobium lilium</name>
    <dbReference type="NCBI Taxonomy" id="2503024"/>
    <lineage>
        <taxon>Bacteria</taxon>
        <taxon>Pseudomonadati</taxon>
        <taxon>Pseudomonadota</taxon>
        <taxon>Alphaproteobacteria</taxon>
        <taxon>Hyphomicrobiales</taxon>
        <taxon>Rhizobiaceae</taxon>
        <taxon>Rhizobium/Agrobacterium group</taxon>
        <taxon>Neorhizobium</taxon>
    </lineage>
</organism>
<name>A0A444LA06_9HYPH</name>
<dbReference type="AlphaFoldDB" id="A0A444LA06"/>
<accession>A0A444LA06</accession>
<gene>
    <name evidence="1" type="ORF">EPK99_24965</name>
</gene>
<reference evidence="1 2" key="1">
    <citation type="submission" date="2019-01" db="EMBL/GenBank/DDBJ databases">
        <title>The draft genome of Rhizobium sp. 24NR.</title>
        <authorList>
            <person name="Liu L."/>
            <person name="Liang L."/>
            <person name="Shi S."/>
            <person name="Xu L."/>
            <person name="Wang X."/>
            <person name="Li L."/>
            <person name="Zhang X."/>
        </authorList>
    </citation>
    <scope>NUCLEOTIDE SEQUENCE [LARGE SCALE GENOMIC DNA]</scope>
    <source>
        <strain evidence="1 2">24NR</strain>
    </source>
</reference>
<evidence type="ECO:0000313" key="2">
    <source>
        <dbReference type="Proteomes" id="UP000287687"/>
    </source>
</evidence>
<protein>
    <submittedName>
        <fullName evidence="1">Uncharacterized protein</fullName>
    </submittedName>
</protein>
<dbReference type="OrthoDB" id="8068643at2"/>
<proteinExistence type="predicted"/>
<keyword evidence="2" id="KW-1185">Reference proteome</keyword>
<comment type="caution">
    <text evidence="1">The sequence shown here is derived from an EMBL/GenBank/DDBJ whole genome shotgun (WGS) entry which is preliminary data.</text>
</comment>